<organism evidence="5 6">
    <name type="scientific">Neogemmobacter tilapiae</name>
    <dbReference type="NCBI Taxonomy" id="875041"/>
    <lineage>
        <taxon>Bacteria</taxon>
        <taxon>Pseudomonadati</taxon>
        <taxon>Pseudomonadota</taxon>
        <taxon>Alphaproteobacteria</taxon>
        <taxon>Rhodobacterales</taxon>
        <taxon>Paracoccaceae</taxon>
        <taxon>Neogemmobacter</taxon>
    </lineage>
</organism>
<dbReference type="SUPFAM" id="SSF51283">
    <property type="entry name" value="dUTPase-like"/>
    <property type="match status" value="2"/>
</dbReference>
<reference evidence="5" key="1">
    <citation type="journal article" date="2014" name="Int. J. Syst. Evol. Microbiol.">
        <title>Complete genome sequence of Corynebacterium casei LMG S-19264T (=DSM 44701T), isolated from a smear-ripened cheese.</title>
        <authorList>
            <consortium name="US DOE Joint Genome Institute (JGI-PGF)"/>
            <person name="Walter F."/>
            <person name="Albersmeier A."/>
            <person name="Kalinowski J."/>
            <person name="Ruckert C."/>
        </authorList>
    </citation>
    <scope>NUCLEOTIDE SEQUENCE</scope>
    <source>
        <strain evidence="5">KCTC 23310</strain>
    </source>
</reference>
<dbReference type="InterPro" id="IPR033704">
    <property type="entry name" value="dUTPase_trimeric"/>
</dbReference>
<evidence type="ECO:0000259" key="4">
    <source>
        <dbReference type="Pfam" id="PF22569"/>
    </source>
</evidence>
<feature type="domain" description="2'-deoxycytidine 5'-triphosphate deaminase N-terminal" evidence="3">
    <location>
        <begin position="4"/>
        <end position="166"/>
    </location>
</feature>
<dbReference type="GO" id="GO:0008829">
    <property type="term" value="F:dCTP deaminase activity"/>
    <property type="evidence" value="ECO:0007669"/>
    <property type="project" value="InterPro"/>
</dbReference>
<dbReference type="PANTHER" id="PTHR42680:SF3">
    <property type="entry name" value="DCTP DEAMINASE"/>
    <property type="match status" value="1"/>
</dbReference>
<protein>
    <submittedName>
        <fullName evidence="5">2'-deoxycytidine 5'-triphosphate deaminase</fullName>
    </submittedName>
</protein>
<gene>
    <name evidence="5" type="primary">dcd</name>
    <name evidence="5" type="ORF">GCM10007315_01910</name>
</gene>
<dbReference type="NCBIfam" id="NF005734">
    <property type="entry name" value="PRK07559.1"/>
    <property type="match status" value="1"/>
</dbReference>
<evidence type="ECO:0000256" key="2">
    <source>
        <dbReference type="ARBA" id="ARBA00023080"/>
    </source>
</evidence>
<dbReference type="Pfam" id="PF22569">
    <property type="entry name" value="DCD_C"/>
    <property type="match status" value="1"/>
</dbReference>
<evidence type="ECO:0000313" key="6">
    <source>
        <dbReference type="Proteomes" id="UP000638981"/>
    </source>
</evidence>
<dbReference type="Proteomes" id="UP000638981">
    <property type="component" value="Unassembled WGS sequence"/>
</dbReference>
<keyword evidence="2" id="KW-0546">Nucleotide metabolism</keyword>
<reference evidence="5" key="2">
    <citation type="submission" date="2020-09" db="EMBL/GenBank/DDBJ databases">
        <authorList>
            <person name="Sun Q."/>
            <person name="Kim S."/>
        </authorList>
    </citation>
    <scope>NUCLEOTIDE SEQUENCE</scope>
    <source>
        <strain evidence="5">KCTC 23310</strain>
    </source>
</reference>
<feature type="domain" description="2'-deoxycytidine 5'-triphosphate deaminase C-terminal" evidence="4">
    <location>
        <begin position="171"/>
        <end position="357"/>
    </location>
</feature>
<dbReference type="AlphaFoldDB" id="A0A918TGN5"/>
<evidence type="ECO:0000256" key="1">
    <source>
        <dbReference type="ARBA" id="ARBA00022801"/>
    </source>
</evidence>
<dbReference type="Gene3D" id="2.70.40.10">
    <property type="match status" value="2"/>
</dbReference>
<dbReference type="GO" id="GO:0009394">
    <property type="term" value="P:2'-deoxyribonucleotide metabolic process"/>
    <property type="evidence" value="ECO:0007669"/>
    <property type="project" value="InterPro"/>
</dbReference>
<accession>A0A918TGN5</accession>
<dbReference type="InterPro" id="IPR010550">
    <property type="entry name" value="DCD_N"/>
</dbReference>
<dbReference type="CDD" id="cd07557">
    <property type="entry name" value="trimeric_dUTPase"/>
    <property type="match status" value="1"/>
</dbReference>
<dbReference type="InterPro" id="IPR036157">
    <property type="entry name" value="dUTPase-like_sf"/>
</dbReference>
<sequence>MTASGVLADQGIRDLIAHGAITADPAILPAQVQPASLDLRLGHVAYRVRASFLAGKGRSVTERLQEFEMHRMDLSDGAVLEKGCVYVIPLMESLALPQGITAVANAKSSTGRLDLLTRTITDQGTEFDRIPEAYHGPLYAEVCPRSFSVLVRPGMRLNQIRFRAGQAVLTDADLTTLHQNEPLVDGTAVIAEGLGFSVDLHPTEGDLVGYRAKPHTGVIDLDKLNHYAPADYWEELHTRDGQLILDPGAFYILVSRESVTIPPDYAAEMAPYLAMVGEFRVHYAGFFDPGFGHSAAGGKGSRGVLEVRCHEAPFVLEHGQIVGRLVYERMQQRPATLYGTGIASNYQGQGLKLAKHFKAQ</sequence>
<dbReference type="RefSeq" id="WP_189409569.1">
    <property type="nucleotide sequence ID" value="NZ_BMYJ01000001.1"/>
</dbReference>
<keyword evidence="1" id="KW-0378">Hydrolase</keyword>
<name>A0A918TGN5_9RHOB</name>
<keyword evidence="6" id="KW-1185">Reference proteome</keyword>
<comment type="caution">
    <text evidence="5">The sequence shown here is derived from an EMBL/GenBank/DDBJ whole genome shotgun (WGS) entry which is preliminary data.</text>
</comment>
<dbReference type="PANTHER" id="PTHR42680">
    <property type="entry name" value="DCTP DEAMINASE"/>
    <property type="match status" value="1"/>
</dbReference>
<evidence type="ECO:0000259" key="3">
    <source>
        <dbReference type="Pfam" id="PF06559"/>
    </source>
</evidence>
<evidence type="ECO:0000313" key="5">
    <source>
        <dbReference type="EMBL" id="GHC44352.1"/>
    </source>
</evidence>
<dbReference type="InterPro" id="IPR053811">
    <property type="entry name" value="DCD_C"/>
</dbReference>
<dbReference type="Pfam" id="PF06559">
    <property type="entry name" value="DCD_N"/>
    <property type="match status" value="1"/>
</dbReference>
<proteinExistence type="predicted"/>
<dbReference type="EMBL" id="BMYJ01000001">
    <property type="protein sequence ID" value="GHC44352.1"/>
    <property type="molecule type" value="Genomic_DNA"/>
</dbReference>